<keyword evidence="7" id="KW-0539">Nucleus</keyword>
<dbReference type="GO" id="GO:0016787">
    <property type="term" value="F:hydrolase activity"/>
    <property type="evidence" value="ECO:0007669"/>
    <property type="project" value="UniProtKB-KW"/>
</dbReference>
<keyword evidence="6" id="KW-0378">Hydrolase</keyword>
<comment type="subcellular location">
    <subcellularLocation>
        <location evidence="2">Nucleus</location>
    </subcellularLocation>
</comment>
<keyword evidence="10" id="KW-1185">Reference proteome</keyword>
<reference evidence="9" key="1">
    <citation type="submission" date="2023-07" db="EMBL/GenBank/DDBJ databases">
        <title>Chromosome-level genome assembly of Artemia franciscana.</title>
        <authorList>
            <person name="Jo E."/>
        </authorList>
    </citation>
    <scope>NUCLEOTIDE SEQUENCE</scope>
    <source>
        <tissue evidence="9">Whole body</tissue>
    </source>
</reference>
<evidence type="ECO:0000256" key="7">
    <source>
        <dbReference type="ARBA" id="ARBA00023242"/>
    </source>
</evidence>
<evidence type="ECO:0000256" key="4">
    <source>
        <dbReference type="ARBA" id="ARBA00022722"/>
    </source>
</evidence>
<evidence type="ECO:0000313" key="10">
    <source>
        <dbReference type="Proteomes" id="UP001187531"/>
    </source>
</evidence>
<evidence type="ECO:0000259" key="8">
    <source>
        <dbReference type="Pfam" id="PF13359"/>
    </source>
</evidence>
<keyword evidence="5" id="KW-0479">Metal-binding</keyword>
<dbReference type="GO" id="GO:0046872">
    <property type="term" value="F:metal ion binding"/>
    <property type="evidence" value="ECO:0007669"/>
    <property type="project" value="UniProtKB-KW"/>
</dbReference>
<dbReference type="Pfam" id="PF13359">
    <property type="entry name" value="DDE_Tnp_4"/>
    <property type="match status" value="1"/>
</dbReference>
<keyword evidence="4" id="KW-0540">Nuclease</keyword>
<evidence type="ECO:0000256" key="6">
    <source>
        <dbReference type="ARBA" id="ARBA00022801"/>
    </source>
</evidence>
<evidence type="ECO:0000256" key="1">
    <source>
        <dbReference type="ARBA" id="ARBA00001968"/>
    </source>
</evidence>
<dbReference type="InterPro" id="IPR045249">
    <property type="entry name" value="HARBI1-like"/>
</dbReference>
<dbReference type="InterPro" id="IPR027806">
    <property type="entry name" value="HARBI1_dom"/>
</dbReference>
<protein>
    <recommendedName>
        <fullName evidence="8">DDE Tnp4 domain-containing protein</fullName>
    </recommendedName>
</protein>
<accession>A0AA88KTP9</accession>
<dbReference type="GO" id="GO:0005634">
    <property type="term" value="C:nucleus"/>
    <property type="evidence" value="ECO:0007669"/>
    <property type="project" value="UniProtKB-SubCell"/>
</dbReference>
<comment type="cofactor">
    <cofactor evidence="1">
        <name>a divalent metal cation</name>
        <dbReference type="ChEBI" id="CHEBI:60240"/>
    </cofactor>
</comment>
<gene>
    <name evidence="9" type="ORF">QYM36_019182</name>
</gene>
<dbReference type="AlphaFoldDB" id="A0AA88KTP9"/>
<dbReference type="GO" id="GO:0004518">
    <property type="term" value="F:nuclease activity"/>
    <property type="evidence" value="ECO:0007669"/>
    <property type="project" value="UniProtKB-KW"/>
</dbReference>
<evidence type="ECO:0000256" key="3">
    <source>
        <dbReference type="ARBA" id="ARBA00006958"/>
    </source>
</evidence>
<evidence type="ECO:0000313" key="9">
    <source>
        <dbReference type="EMBL" id="KAK2702206.1"/>
    </source>
</evidence>
<dbReference type="EMBL" id="JAVRJZ010000595">
    <property type="protein sequence ID" value="KAK2702206.1"/>
    <property type="molecule type" value="Genomic_DNA"/>
</dbReference>
<dbReference type="PANTHER" id="PTHR22930:SF85">
    <property type="entry name" value="GH03217P-RELATED"/>
    <property type="match status" value="1"/>
</dbReference>
<name>A0AA88KTP9_ARTSF</name>
<dbReference type="PANTHER" id="PTHR22930">
    <property type="match status" value="1"/>
</dbReference>
<evidence type="ECO:0000256" key="2">
    <source>
        <dbReference type="ARBA" id="ARBA00004123"/>
    </source>
</evidence>
<organism evidence="9 10">
    <name type="scientific">Artemia franciscana</name>
    <name type="common">Brine shrimp</name>
    <name type="synonym">Artemia sanfranciscana</name>
    <dbReference type="NCBI Taxonomy" id="6661"/>
    <lineage>
        <taxon>Eukaryota</taxon>
        <taxon>Metazoa</taxon>
        <taxon>Ecdysozoa</taxon>
        <taxon>Arthropoda</taxon>
        <taxon>Crustacea</taxon>
        <taxon>Branchiopoda</taxon>
        <taxon>Anostraca</taxon>
        <taxon>Artemiidae</taxon>
        <taxon>Artemia</taxon>
    </lineage>
</organism>
<comment type="similarity">
    <text evidence="3">Belongs to the HARBI1 family.</text>
</comment>
<feature type="domain" description="DDE Tnp4" evidence="8">
    <location>
        <begin position="183"/>
        <end position="347"/>
    </location>
</feature>
<proteinExistence type="inferred from homology"/>
<dbReference type="Proteomes" id="UP001187531">
    <property type="component" value="Unassembled WGS sequence"/>
</dbReference>
<evidence type="ECO:0000256" key="5">
    <source>
        <dbReference type="ARBA" id="ARBA00022723"/>
    </source>
</evidence>
<sequence>MSLKLFNTIIDSSSSSESSFSDELDSDEDSQIILQSLEKFPILEKFIGPECHPIHNGYLSTVNQYSDNDFWRHFRVTKSTFQILLSFCRATETKAFHGGNEPLSLEESLLITLVYLANQGGLRLIAEKFGRSQYAVWTAVDSVCSHIFDNHRKVIKWPNVASLPDIAAKFEERAGFPGVVGSIDGCHIPINAPRKNQRDFLNYKRFHSIVLLAIVLPDRRFSNILVGFPGSSHDSYILQRSNWFRQTISSPESKFSNSGDYHIVGDSAFPLYPWLLVPFKSSALNRNSSGSNPNRQIIKYNKKLSQTRIVVEHTFGDIINRFRRCSNIYASVEKAVKIITASCVIHNLCIENGDLCYDKAPSINVYTRVNNSRSDPSRNSPATGFEKRNLICSQL</sequence>
<comment type="caution">
    <text evidence="9">The sequence shown here is derived from an EMBL/GenBank/DDBJ whole genome shotgun (WGS) entry which is preliminary data.</text>
</comment>